<keyword evidence="6" id="KW-1185">Reference proteome</keyword>
<dbReference type="PROSITE" id="PS00455">
    <property type="entry name" value="AMP_BINDING"/>
    <property type="match status" value="1"/>
</dbReference>
<feature type="domain" description="AMP-binding enzyme C-terminal" evidence="4">
    <location>
        <begin position="418"/>
        <end position="492"/>
    </location>
</feature>
<dbReference type="InterPro" id="IPR000873">
    <property type="entry name" value="AMP-dep_synth/lig_dom"/>
</dbReference>
<evidence type="ECO:0000256" key="1">
    <source>
        <dbReference type="ARBA" id="ARBA00006432"/>
    </source>
</evidence>
<name>A0A2T6C951_9BACL</name>
<dbReference type="EMBL" id="QBKR01000001">
    <property type="protein sequence ID" value="PTX64834.1"/>
    <property type="molecule type" value="Genomic_DNA"/>
</dbReference>
<dbReference type="InterPro" id="IPR025110">
    <property type="entry name" value="AMP-bd_C"/>
</dbReference>
<evidence type="ECO:0000259" key="4">
    <source>
        <dbReference type="Pfam" id="PF13193"/>
    </source>
</evidence>
<dbReference type="GO" id="GO:0006631">
    <property type="term" value="P:fatty acid metabolic process"/>
    <property type="evidence" value="ECO:0007669"/>
    <property type="project" value="TreeGrafter"/>
</dbReference>
<proteinExistence type="inferred from homology"/>
<evidence type="ECO:0000313" key="6">
    <source>
        <dbReference type="Proteomes" id="UP000244240"/>
    </source>
</evidence>
<dbReference type="InterPro" id="IPR020845">
    <property type="entry name" value="AMP-binding_CS"/>
</dbReference>
<evidence type="ECO:0000313" key="5">
    <source>
        <dbReference type="EMBL" id="PTX64834.1"/>
    </source>
</evidence>
<reference evidence="5 6" key="1">
    <citation type="submission" date="2018-04" db="EMBL/GenBank/DDBJ databases">
        <title>Genomic Encyclopedia of Archaeal and Bacterial Type Strains, Phase II (KMG-II): from individual species to whole genera.</title>
        <authorList>
            <person name="Goeker M."/>
        </authorList>
    </citation>
    <scope>NUCLEOTIDE SEQUENCE [LARGE SCALE GENOMIC DNA]</scope>
    <source>
        <strain evidence="5 6">DSM 45787</strain>
    </source>
</reference>
<feature type="domain" description="AMP-dependent synthetase/ligase" evidence="3">
    <location>
        <begin position="12"/>
        <end position="368"/>
    </location>
</feature>
<protein>
    <submittedName>
        <fullName evidence="5">Acyl-CoA synthetase (AMP-forming)/AMP-acid ligase II</fullName>
    </submittedName>
</protein>
<dbReference type="Gene3D" id="3.30.300.30">
    <property type="match status" value="1"/>
</dbReference>
<comment type="similarity">
    <text evidence="1">Belongs to the ATP-dependent AMP-binding enzyme family.</text>
</comment>
<dbReference type="Proteomes" id="UP000244240">
    <property type="component" value="Unassembled WGS sequence"/>
</dbReference>
<gene>
    <name evidence="5" type="ORF">C8P63_10151</name>
</gene>
<keyword evidence="2 5" id="KW-0436">Ligase</keyword>
<evidence type="ECO:0000256" key="2">
    <source>
        <dbReference type="ARBA" id="ARBA00022598"/>
    </source>
</evidence>
<organism evidence="5 6">
    <name type="scientific">Melghirimyces profundicolus</name>
    <dbReference type="NCBI Taxonomy" id="1242148"/>
    <lineage>
        <taxon>Bacteria</taxon>
        <taxon>Bacillati</taxon>
        <taxon>Bacillota</taxon>
        <taxon>Bacilli</taxon>
        <taxon>Bacillales</taxon>
        <taxon>Thermoactinomycetaceae</taxon>
        <taxon>Melghirimyces</taxon>
    </lineage>
</organism>
<dbReference type="PANTHER" id="PTHR43201">
    <property type="entry name" value="ACYL-COA SYNTHETASE"/>
    <property type="match status" value="1"/>
</dbReference>
<dbReference type="PANTHER" id="PTHR43201:SF5">
    <property type="entry name" value="MEDIUM-CHAIN ACYL-COA LIGASE ACSF2, MITOCHONDRIAL"/>
    <property type="match status" value="1"/>
</dbReference>
<dbReference type="InterPro" id="IPR042099">
    <property type="entry name" value="ANL_N_sf"/>
</dbReference>
<sequence>MRIMFTVGEILKNRADYSPDLEAVVAPDTRYTYGEYNRWVNRLAHFLLELDVRKGDRVAILCSTNHPFAMVFLAAAKVGAVAVPLNWRLTPRELKRLMEKSGPKVLFYEEEFTALADVLEPLDFLERMVRVGVDQKMNPAFEEALLERPDQEPGVDVGPGEPVVLTYTSGTTGEPKGVVATHANLFASGTSVGMSLDLRKGDRFLATTPLFHISGAAFIPHAPLMGLTTVYMPKFHPVQIWELVERERITHLLALPPMLPYMLTPLMEGDWDTGSLREIFCGGAEVPEDLIRQYHSLGFPIVQIYGASEFCGPITFWTPEMGMDRCRSVGKKVLGELKLVDPETGEEPSPGEMGEIFCRGPQVSPGYWRDSEATTRNLKGGWFRTGDAGWLDEDGFLHIAGRYGDIIHHQNEKIFPAQVEAVLLELEDIEEVAVVGVRDGDRGEVPRAYAVTKEGSGLTEESILGYARERLAEHKLQEVVLKDALPKNGLGKILKYVLKEEANQPASAGEVTG</sequence>
<dbReference type="Pfam" id="PF00501">
    <property type="entry name" value="AMP-binding"/>
    <property type="match status" value="1"/>
</dbReference>
<evidence type="ECO:0000259" key="3">
    <source>
        <dbReference type="Pfam" id="PF00501"/>
    </source>
</evidence>
<comment type="caution">
    <text evidence="5">The sequence shown here is derived from an EMBL/GenBank/DDBJ whole genome shotgun (WGS) entry which is preliminary data.</text>
</comment>
<dbReference type="Pfam" id="PF13193">
    <property type="entry name" value="AMP-binding_C"/>
    <property type="match status" value="1"/>
</dbReference>
<dbReference type="GO" id="GO:0031956">
    <property type="term" value="F:medium-chain fatty acid-CoA ligase activity"/>
    <property type="evidence" value="ECO:0007669"/>
    <property type="project" value="TreeGrafter"/>
</dbReference>
<dbReference type="SUPFAM" id="SSF56801">
    <property type="entry name" value="Acetyl-CoA synthetase-like"/>
    <property type="match status" value="1"/>
</dbReference>
<dbReference type="AlphaFoldDB" id="A0A2T6C951"/>
<accession>A0A2T6C951</accession>
<dbReference type="InterPro" id="IPR045851">
    <property type="entry name" value="AMP-bd_C_sf"/>
</dbReference>
<dbReference type="Gene3D" id="3.40.50.12780">
    <property type="entry name" value="N-terminal domain of ligase-like"/>
    <property type="match status" value="1"/>
</dbReference>